<evidence type="ECO:0000313" key="2">
    <source>
        <dbReference type="EMBL" id="AJW69765.1"/>
    </source>
</evidence>
<dbReference type="HOGENOM" id="CLU_113182_0_0_2"/>
<evidence type="ECO:0000313" key="3">
    <source>
        <dbReference type="Proteomes" id="UP000032408"/>
    </source>
</evidence>
<keyword evidence="3" id="KW-1185">Reference proteome</keyword>
<feature type="transmembrane region" description="Helical" evidence="1">
    <location>
        <begin position="113"/>
        <end position="131"/>
    </location>
</feature>
<dbReference type="EMBL" id="CP011070">
    <property type="protein sequence ID" value="AJW69765.1"/>
    <property type="molecule type" value="Genomic_DNA"/>
</dbReference>
<name>A0A0D5C0B0_9ARCH</name>
<proteinExistence type="predicted"/>
<dbReference type="STRING" id="1580092.NADRNF5_0065"/>
<keyword evidence="1" id="KW-1133">Transmembrane helix</keyword>
<keyword evidence="1" id="KW-0812">Transmembrane</keyword>
<sequence>MNKIRIITFFIFLIIFASAYQIGSFSTVGDEEAKMFMSEFEKLVLDIDAFGIFTHNTTIALPMFIPGFGVAWGLFSAWSTGYAFAAIATTAPILADVPPLTILFLSPFGLMELVAYSLGISRSFILIRAITKKVNLTSFIKPTAIEIGVVIGLLLAGGYLEFYMIELAQQEGFKLPGF</sequence>
<reference evidence="2 3" key="2">
    <citation type="journal article" date="2016" name="ISME J.">
        <title>Physiological and genomic characterization of two novel marine thaumarchaeal strains indicates niche differentiation.</title>
        <authorList>
            <person name="Bayer B."/>
            <person name="Vojvoda J."/>
            <person name="Offre P."/>
            <person name="Alves R.J."/>
            <person name="Elisabeth N.H."/>
            <person name="Garcia J.A."/>
            <person name="Volland J.M."/>
            <person name="Srivastava A."/>
            <person name="Schleper C."/>
            <person name="Herndl G.J."/>
        </authorList>
    </citation>
    <scope>NUCLEOTIDE SEQUENCE [LARGE SCALE GENOMIC DNA]</scope>
    <source>
        <strain evidence="2 3">NF5</strain>
    </source>
</reference>
<feature type="transmembrane region" description="Helical" evidence="1">
    <location>
        <begin position="53"/>
        <end position="75"/>
    </location>
</feature>
<feature type="transmembrane region" description="Helical" evidence="1">
    <location>
        <begin position="143"/>
        <end position="165"/>
    </location>
</feature>
<organism evidence="2 3">
    <name type="scientific">Nitrosopumilus adriaticus</name>
    <dbReference type="NCBI Taxonomy" id="1580092"/>
    <lineage>
        <taxon>Archaea</taxon>
        <taxon>Nitrososphaerota</taxon>
        <taxon>Nitrososphaeria</taxon>
        <taxon>Nitrosopumilales</taxon>
        <taxon>Nitrosopumilaceae</taxon>
        <taxon>Nitrosopumilus</taxon>
    </lineage>
</organism>
<feature type="transmembrane region" description="Helical" evidence="1">
    <location>
        <begin position="82"/>
        <end position="107"/>
    </location>
</feature>
<dbReference type="OrthoDB" id="10774at2157"/>
<gene>
    <name evidence="2" type="ORF">NADRNF5_0065</name>
</gene>
<dbReference type="RefSeq" id="WP_048114501.1">
    <property type="nucleotide sequence ID" value="NZ_CP011070.1"/>
</dbReference>
<accession>A0A0D5C0B0</accession>
<dbReference type="AlphaFoldDB" id="A0A0D5C0B0"/>
<keyword evidence="1" id="KW-0472">Membrane</keyword>
<dbReference type="Proteomes" id="UP000032408">
    <property type="component" value="Chromosome"/>
</dbReference>
<protein>
    <recommendedName>
        <fullName evidence="4">Stage II sporulation protein M</fullName>
    </recommendedName>
</protein>
<evidence type="ECO:0008006" key="4">
    <source>
        <dbReference type="Google" id="ProtNLM"/>
    </source>
</evidence>
<reference evidence="3" key="1">
    <citation type="submission" date="2015-03" db="EMBL/GenBank/DDBJ databases">
        <title>Characterization of two novel Thaumarchaeota isolated from the Northern Adriatic Sea.</title>
        <authorList>
            <person name="Bayer B."/>
            <person name="Vojvoda J."/>
            <person name="Offre P."/>
            <person name="Srivastava A."/>
            <person name="Elisabeth N."/>
            <person name="Garcia J.A.L."/>
            <person name="Schleper C."/>
            <person name="Herndl G.J."/>
        </authorList>
    </citation>
    <scope>NUCLEOTIDE SEQUENCE [LARGE SCALE GENOMIC DNA]</scope>
    <source>
        <strain evidence="3">NF5</strain>
    </source>
</reference>
<dbReference type="GeneID" id="24819323"/>
<evidence type="ECO:0000256" key="1">
    <source>
        <dbReference type="SAM" id="Phobius"/>
    </source>
</evidence>
<dbReference type="KEGG" id="nin:NADRNF5_0065"/>